<reference evidence="1" key="1">
    <citation type="journal article" date="2022" name="Int. J. Mol. Sci.">
        <title>Draft Genome of Tanacetum Coccineum: Genomic Comparison of Closely Related Tanacetum-Family Plants.</title>
        <authorList>
            <person name="Yamashiro T."/>
            <person name="Shiraishi A."/>
            <person name="Nakayama K."/>
            <person name="Satake H."/>
        </authorList>
    </citation>
    <scope>NUCLEOTIDE SEQUENCE</scope>
</reference>
<protein>
    <submittedName>
        <fullName evidence="1">Uncharacterized protein</fullName>
    </submittedName>
</protein>
<dbReference type="Proteomes" id="UP001151760">
    <property type="component" value="Unassembled WGS sequence"/>
</dbReference>
<comment type="caution">
    <text evidence="1">The sequence shown here is derived from an EMBL/GenBank/DDBJ whole genome shotgun (WGS) entry which is preliminary data.</text>
</comment>
<evidence type="ECO:0000313" key="1">
    <source>
        <dbReference type="EMBL" id="GJS81722.1"/>
    </source>
</evidence>
<reference evidence="1" key="2">
    <citation type="submission" date="2022-01" db="EMBL/GenBank/DDBJ databases">
        <authorList>
            <person name="Yamashiro T."/>
            <person name="Shiraishi A."/>
            <person name="Satake H."/>
            <person name="Nakayama K."/>
        </authorList>
    </citation>
    <scope>NUCLEOTIDE SEQUENCE</scope>
</reference>
<organism evidence="1 2">
    <name type="scientific">Tanacetum coccineum</name>
    <dbReference type="NCBI Taxonomy" id="301880"/>
    <lineage>
        <taxon>Eukaryota</taxon>
        <taxon>Viridiplantae</taxon>
        <taxon>Streptophyta</taxon>
        <taxon>Embryophyta</taxon>
        <taxon>Tracheophyta</taxon>
        <taxon>Spermatophyta</taxon>
        <taxon>Magnoliopsida</taxon>
        <taxon>eudicotyledons</taxon>
        <taxon>Gunneridae</taxon>
        <taxon>Pentapetalae</taxon>
        <taxon>asterids</taxon>
        <taxon>campanulids</taxon>
        <taxon>Asterales</taxon>
        <taxon>Asteraceae</taxon>
        <taxon>Asteroideae</taxon>
        <taxon>Anthemideae</taxon>
        <taxon>Anthemidinae</taxon>
        <taxon>Tanacetum</taxon>
    </lineage>
</organism>
<accession>A0ABQ4YVY0</accession>
<name>A0ABQ4YVY0_9ASTR</name>
<sequence length="163" mass="17968">MEWISLTLSINTNGGIDCKLDAYLMGIPVDLILDLEDGWLPNVRTASRPRPCIRTNTMAEQNVLRKPSYMNSEQIVTRLSVVNNREKQLLFNAQKIQKNPHLLIFSGHPEVIPTFSKHSLASASVPAYLPCNSTGRQLTNPDTPGCANAVGESSLQTIVDHAD</sequence>
<dbReference type="EMBL" id="BQNB010010769">
    <property type="protein sequence ID" value="GJS81722.1"/>
    <property type="molecule type" value="Genomic_DNA"/>
</dbReference>
<evidence type="ECO:0000313" key="2">
    <source>
        <dbReference type="Proteomes" id="UP001151760"/>
    </source>
</evidence>
<gene>
    <name evidence="1" type="ORF">Tco_0748263</name>
</gene>
<keyword evidence="2" id="KW-1185">Reference proteome</keyword>
<proteinExistence type="predicted"/>